<protein>
    <recommendedName>
        <fullName evidence="4">HTH araC/xylS-type domain-containing protein</fullName>
    </recommendedName>
</protein>
<dbReference type="GO" id="GO:0003700">
    <property type="term" value="F:DNA-binding transcription factor activity"/>
    <property type="evidence" value="ECO:0007669"/>
    <property type="project" value="InterPro"/>
</dbReference>
<dbReference type="Pfam" id="PF12833">
    <property type="entry name" value="HTH_18"/>
    <property type="match status" value="1"/>
</dbReference>
<evidence type="ECO:0000313" key="5">
    <source>
        <dbReference type="EMBL" id="GJN65358.1"/>
    </source>
</evidence>
<evidence type="ECO:0000256" key="1">
    <source>
        <dbReference type="ARBA" id="ARBA00023015"/>
    </source>
</evidence>
<dbReference type="AlphaFoldDB" id="A0AA37J013"/>
<dbReference type="SMART" id="SM00342">
    <property type="entry name" value="HTH_ARAC"/>
    <property type="match status" value="1"/>
</dbReference>
<dbReference type="Proteomes" id="UP001055185">
    <property type="component" value="Unassembled WGS sequence"/>
</dbReference>
<dbReference type="PANTHER" id="PTHR43280:SF2">
    <property type="entry name" value="HTH-TYPE TRANSCRIPTIONAL REGULATOR EXSA"/>
    <property type="match status" value="1"/>
</dbReference>
<dbReference type="EMBL" id="BQKV01000097">
    <property type="protein sequence ID" value="GJN65358.1"/>
    <property type="molecule type" value="Genomic_DNA"/>
</dbReference>
<dbReference type="Gene3D" id="2.60.120.10">
    <property type="entry name" value="Jelly Rolls"/>
    <property type="match status" value="1"/>
</dbReference>
<dbReference type="InterPro" id="IPR014710">
    <property type="entry name" value="RmlC-like_jellyroll"/>
</dbReference>
<evidence type="ECO:0000256" key="3">
    <source>
        <dbReference type="ARBA" id="ARBA00023163"/>
    </source>
</evidence>
<dbReference type="InterPro" id="IPR020449">
    <property type="entry name" value="Tscrpt_reg_AraC-type_HTH"/>
</dbReference>
<feature type="domain" description="HTH araC/xylS-type" evidence="4">
    <location>
        <begin position="192"/>
        <end position="290"/>
    </location>
</feature>
<dbReference type="PANTHER" id="PTHR43280">
    <property type="entry name" value="ARAC-FAMILY TRANSCRIPTIONAL REGULATOR"/>
    <property type="match status" value="1"/>
</dbReference>
<proteinExistence type="predicted"/>
<dbReference type="SUPFAM" id="SSF46689">
    <property type="entry name" value="Homeodomain-like"/>
    <property type="match status" value="2"/>
</dbReference>
<organism evidence="5 6">
    <name type="scientific">Faecalibacterium gallinarum</name>
    <dbReference type="NCBI Taxonomy" id="2903556"/>
    <lineage>
        <taxon>Bacteria</taxon>
        <taxon>Bacillati</taxon>
        <taxon>Bacillota</taxon>
        <taxon>Clostridia</taxon>
        <taxon>Eubacteriales</taxon>
        <taxon>Oscillospiraceae</taxon>
        <taxon>Faecalibacterium</taxon>
    </lineage>
</organism>
<keyword evidence="1" id="KW-0805">Transcription regulation</keyword>
<comment type="caution">
    <text evidence="5">The sequence shown here is derived from an EMBL/GenBank/DDBJ whole genome shotgun (WGS) entry which is preliminary data.</text>
</comment>
<keyword evidence="6" id="KW-1185">Reference proteome</keyword>
<dbReference type="PROSITE" id="PS01124">
    <property type="entry name" value="HTH_ARAC_FAMILY_2"/>
    <property type="match status" value="1"/>
</dbReference>
<dbReference type="GO" id="GO:0043565">
    <property type="term" value="F:sequence-specific DNA binding"/>
    <property type="evidence" value="ECO:0007669"/>
    <property type="project" value="InterPro"/>
</dbReference>
<dbReference type="InterPro" id="IPR018060">
    <property type="entry name" value="HTH_AraC"/>
</dbReference>
<dbReference type="InterPro" id="IPR009057">
    <property type="entry name" value="Homeodomain-like_sf"/>
</dbReference>
<dbReference type="InterPro" id="IPR037923">
    <property type="entry name" value="HTH-like"/>
</dbReference>
<dbReference type="PRINTS" id="PR00032">
    <property type="entry name" value="HTHARAC"/>
</dbReference>
<dbReference type="CDD" id="cd02208">
    <property type="entry name" value="cupin_RmlC-like"/>
    <property type="match status" value="1"/>
</dbReference>
<evidence type="ECO:0000259" key="4">
    <source>
        <dbReference type="PROSITE" id="PS01124"/>
    </source>
</evidence>
<keyword evidence="2" id="KW-0238">DNA-binding</keyword>
<reference evidence="5" key="1">
    <citation type="journal article" date="2022" name="Int. J. Syst. Evol. Microbiol.">
        <title>Genome-based, phenotypic and chemotaxonomic classification of Faecalibacterium strains: proposal of three novel species Faecalibacterium duncaniae sp. nov., Faecalibacterium hattorii sp. nov. and Faecalibacterium gallinarum sp. nov. .</title>
        <authorList>
            <person name="Sakamoto M."/>
            <person name="Sakurai N."/>
            <person name="Tanno H."/>
            <person name="Iino T."/>
            <person name="Ohkuma M."/>
            <person name="Endo A."/>
        </authorList>
    </citation>
    <scope>NUCLEOTIDE SEQUENCE</scope>
    <source>
        <strain evidence="5">JCM 17207</strain>
    </source>
</reference>
<keyword evidence="3" id="KW-0804">Transcription</keyword>
<evidence type="ECO:0000313" key="6">
    <source>
        <dbReference type="Proteomes" id="UP001055185"/>
    </source>
</evidence>
<name>A0AA37J013_9FIRM</name>
<dbReference type="Gene3D" id="1.10.10.60">
    <property type="entry name" value="Homeodomain-like"/>
    <property type="match status" value="2"/>
</dbReference>
<dbReference type="RefSeq" id="WP_238317582.1">
    <property type="nucleotide sequence ID" value="NZ_BQKV01000097.1"/>
</dbReference>
<evidence type="ECO:0000256" key="2">
    <source>
        <dbReference type="ARBA" id="ARBA00023125"/>
    </source>
</evidence>
<sequence>MIIQKIPHYIDSMLTQEMARMALEGGKVVIAWYTNQENKQSVVHSHPYHELIIPFKGSMVQYSSAGSLYTLHVGELIFFPAEQFHSGKYDLTDTVSERLVIQVDADIWESAAQRCGLASPAWTKEVTILNADSVSTWDLRGLFERMAQSPYIKKQYQNAILESQLVEFQLLTNQIVEEKHTQAPSSTNALIAQAVAYLQENYTNPDLTVADLATYTYTSREYLSRSFKKYTMESIHGYLTNLRMQHCRRAIAAGTSILDACTESGFSNYSSFLKTFRRLYGMTPADYRNQLNELCGKYQLDLLEQTKTLSASAQQ</sequence>
<accession>A0AA37J013</accession>
<gene>
    <name evidence="5" type="ORF">JCM17207_19830</name>
</gene>
<dbReference type="SUPFAM" id="SSF51215">
    <property type="entry name" value="Regulatory protein AraC"/>
    <property type="match status" value="1"/>
</dbReference>